<evidence type="ECO:0000256" key="7">
    <source>
        <dbReference type="ARBA" id="ARBA00035120"/>
    </source>
</evidence>
<feature type="transmembrane region" description="Helical" evidence="10">
    <location>
        <begin position="54"/>
        <end position="77"/>
    </location>
</feature>
<dbReference type="GO" id="GO:0005886">
    <property type="term" value="C:plasma membrane"/>
    <property type="evidence" value="ECO:0007669"/>
    <property type="project" value="UniProtKB-SubCell"/>
</dbReference>
<dbReference type="OrthoDB" id="4482620at2"/>
<dbReference type="PATRIC" id="fig|1653479.3.peg.2297"/>
<feature type="transmembrane region" description="Helical" evidence="10">
    <location>
        <begin position="32"/>
        <end position="48"/>
    </location>
</feature>
<protein>
    <recommendedName>
        <fullName evidence="10">Fluoride-specific ion channel</fullName>
    </recommendedName>
</protein>
<evidence type="ECO:0000256" key="9">
    <source>
        <dbReference type="ARBA" id="ARBA00049940"/>
    </source>
</evidence>
<keyword evidence="2 10" id="KW-1003">Cell membrane</keyword>
<comment type="catalytic activity">
    <reaction evidence="8">
        <text>fluoride(in) = fluoride(out)</text>
        <dbReference type="Rhea" id="RHEA:76159"/>
        <dbReference type="ChEBI" id="CHEBI:17051"/>
    </reaction>
    <physiologicalReaction direction="left-to-right" evidence="8">
        <dbReference type="Rhea" id="RHEA:76160"/>
    </physiologicalReaction>
</comment>
<dbReference type="Pfam" id="PF02537">
    <property type="entry name" value="CRCB"/>
    <property type="match status" value="1"/>
</dbReference>
<evidence type="ECO:0000256" key="3">
    <source>
        <dbReference type="ARBA" id="ARBA00022692"/>
    </source>
</evidence>
<dbReference type="InterPro" id="IPR003691">
    <property type="entry name" value="FluC"/>
</dbReference>
<evidence type="ECO:0000256" key="6">
    <source>
        <dbReference type="ARBA" id="ARBA00023303"/>
    </source>
</evidence>
<dbReference type="GO" id="GO:0034220">
    <property type="term" value="P:monoatomic ion transmembrane transport"/>
    <property type="evidence" value="ECO:0007669"/>
    <property type="project" value="UniProtKB-KW"/>
</dbReference>
<feature type="transmembrane region" description="Helical" evidence="10">
    <location>
        <begin position="6"/>
        <end position="25"/>
    </location>
</feature>
<keyword evidence="6" id="KW-0407">Ion channel</keyword>
<comment type="similarity">
    <text evidence="7 10">Belongs to the fluoride channel Fluc/FEX (TC 1.A.43) family.</text>
</comment>
<gene>
    <name evidence="11" type="primary">crcB_1</name>
    <name evidence="11" type="ORF">A3Q41_02268</name>
</gene>
<evidence type="ECO:0000256" key="5">
    <source>
        <dbReference type="ARBA" id="ARBA00023136"/>
    </source>
</evidence>
<keyword evidence="4 10" id="KW-1133">Transmembrane helix</keyword>
<organism evidence="11 12">
    <name type="scientific">Rhodococcoides fascians</name>
    <name type="common">Rhodococcus fascians</name>
    <dbReference type="NCBI Taxonomy" id="1828"/>
    <lineage>
        <taxon>Bacteria</taxon>
        <taxon>Bacillati</taxon>
        <taxon>Actinomycetota</taxon>
        <taxon>Actinomycetes</taxon>
        <taxon>Mycobacteriales</taxon>
        <taxon>Nocardiaceae</taxon>
        <taxon>Rhodococcoides</taxon>
    </lineage>
</organism>
<feature type="transmembrane region" description="Helical" evidence="10">
    <location>
        <begin position="89"/>
        <end position="110"/>
    </location>
</feature>
<comment type="function">
    <text evidence="9">Fluoride-specific ion channel. Important for reducing fluoride concentration in the cell, thus reducing its toxicity.</text>
</comment>
<keyword evidence="12" id="KW-1185">Reference proteome</keyword>
<evidence type="ECO:0000313" key="11">
    <source>
        <dbReference type="EMBL" id="AMY23570.1"/>
    </source>
</evidence>
<reference evidence="11 12" key="1">
    <citation type="journal article" date="2016" name="Genome Announc.">
        <title>Complete Genome and Plasmid Sequences for Rhodococcus fascians D188 and Draft Sequences for Rhodococcus Isolates PBTS 1 and PBTS 2.</title>
        <authorList>
            <person name="Stamler R.A."/>
            <person name="Vereecke D."/>
            <person name="Zhang Y."/>
            <person name="Schilkey F."/>
            <person name="Devitt N."/>
            <person name="Randall J.J."/>
        </authorList>
    </citation>
    <scope>NUCLEOTIDE SEQUENCE [LARGE SCALE GENOMIC DNA]</scope>
    <source>
        <strain evidence="11 12">PBTS2</strain>
    </source>
</reference>
<accession>A0A143QKJ5</accession>
<proteinExistence type="inferred from homology"/>
<evidence type="ECO:0000256" key="4">
    <source>
        <dbReference type="ARBA" id="ARBA00022989"/>
    </source>
</evidence>
<dbReference type="RefSeq" id="WP_048317520.1">
    <property type="nucleotide sequence ID" value="NZ_CP015220.1"/>
</dbReference>
<dbReference type="AlphaFoldDB" id="A0A143QKJ5"/>
<keyword evidence="5 10" id="KW-0472">Membrane</keyword>
<dbReference type="EMBL" id="CP015220">
    <property type="protein sequence ID" value="AMY23570.1"/>
    <property type="molecule type" value="Genomic_DNA"/>
</dbReference>
<evidence type="ECO:0000256" key="10">
    <source>
        <dbReference type="RuleBase" id="RU004340"/>
    </source>
</evidence>
<evidence type="ECO:0000256" key="1">
    <source>
        <dbReference type="ARBA" id="ARBA00004651"/>
    </source>
</evidence>
<keyword evidence="6" id="KW-0406">Ion transport</keyword>
<sequence length="121" mass="12454">MTTLILVAAGGGLAALGQFVFSFALRSRRRATAVNLVACAALGLVFALDPPNAVRSVVAVGFLASVAPLAGTTLATIGLARDRRYRSAALFFGANVVGGIAAVMFGFLAWKSGVTLYHKIL</sequence>
<reference evidence="12" key="2">
    <citation type="submission" date="2016-04" db="EMBL/GenBank/DDBJ databases">
        <title>Complete Genome and Plasmid Sequences for Rhodococcus fascians D188 and Draft Sequences for Rhodococcus spp. Isolates PBTS 1 and PBTS 2.</title>
        <authorList>
            <person name="Stamer R."/>
            <person name="Vereecke D."/>
            <person name="Zhang Y."/>
            <person name="Schilkey F."/>
            <person name="Devitt N."/>
            <person name="Randall J."/>
        </authorList>
    </citation>
    <scope>NUCLEOTIDE SEQUENCE [LARGE SCALE GENOMIC DNA]</scope>
    <source>
        <strain evidence="12">PBTS2</strain>
    </source>
</reference>
<comment type="subcellular location">
    <subcellularLocation>
        <location evidence="1">Cell membrane</location>
        <topology evidence="1">Multi-pass membrane protein</topology>
    </subcellularLocation>
</comment>
<keyword evidence="6" id="KW-0813">Transport</keyword>
<evidence type="ECO:0000256" key="8">
    <source>
        <dbReference type="ARBA" id="ARBA00035585"/>
    </source>
</evidence>
<dbReference type="Proteomes" id="UP000076038">
    <property type="component" value="Chromosome"/>
</dbReference>
<dbReference type="KEGG" id="rhs:A3Q41_02268"/>
<name>A0A143QKJ5_RHOFA</name>
<keyword evidence="3 10" id="KW-0812">Transmembrane</keyword>
<evidence type="ECO:0000256" key="2">
    <source>
        <dbReference type="ARBA" id="ARBA00022475"/>
    </source>
</evidence>
<evidence type="ECO:0000313" key="12">
    <source>
        <dbReference type="Proteomes" id="UP000076038"/>
    </source>
</evidence>